<protein>
    <submittedName>
        <fullName evidence="1">Uncharacterized protein</fullName>
    </submittedName>
</protein>
<proteinExistence type="predicted"/>
<keyword evidence="2" id="KW-1185">Reference proteome</keyword>
<organism evidence="1 2">
    <name type="scientific">Dryococelus australis</name>
    <dbReference type="NCBI Taxonomy" id="614101"/>
    <lineage>
        <taxon>Eukaryota</taxon>
        <taxon>Metazoa</taxon>
        <taxon>Ecdysozoa</taxon>
        <taxon>Arthropoda</taxon>
        <taxon>Hexapoda</taxon>
        <taxon>Insecta</taxon>
        <taxon>Pterygota</taxon>
        <taxon>Neoptera</taxon>
        <taxon>Polyneoptera</taxon>
        <taxon>Phasmatodea</taxon>
        <taxon>Verophasmatodea</taxon>
        <taxon>Anareolatae</taxon>
        <taxon>Phasmatidae</taxon>
        <taxon>Eurycanthinae</taxon>
        <taxon>Dryococelus</taxon>
    </lineage>
</organism>
<comment type="caution">
    <text evidence="1">The sequence shown here is derived from an EMBL/GenBank/DDBJ whole genome shotgun (WGS) entry which is preliminary data.</text>
</comment>
<sequence length="134" mass="15801">MEVPTLRQLTDKKFLTWEFSVMFLLYDEGVKWVLDDHKPQSEMNDKKSKAYNATEAKYCSVFTIHISVMCETCKQPDKCRTPWRKSSRGKVLFPRYSLKEASVLKIYIITSGTLHKIRWIDTRPRKYGSKVTSR</sequence>
<dbReference type="Proteomes" id="UP001159363">
    <property type="component" value="Chromosome 2"/>
</dbReference>
<name>A0ABQ9IA87_9NEOP</name>
<reference evidence="1 2" key="1">
    <citation type="submission" date="2023-02" db="EMBL/GenBank/DDBJ databases">
        <title>LHISI_Scaffold_Assembly.</title>
        <authorList>
            <person name="Stuart O.P."/>
            <person name="Cleave R."/>
            <person name="Magrath M.J.L."/>
            <person name="Mikheyev A.S."/>
        </authorList>
    </citation>
    <scope>NUCLEOTIDE SEQUENCE [LARGE SCALE GENOMIC DNA]</scope>
    <source>
        <strain evidence="1">Daus_M_001</strain>
        <tissue evidence="1">Leg muscle</tissue>
    </source>
</reference>
<evidence type="ECO:0000313" key="2">
    <source>
        <dbReference type="Proteomes" id="UP001159363"/>
    </source>
</evidence>
<evidence type="ECO:0000313" key="1">
    <source>
        <dbReference type="EMBL" id="KAJ8893241.1"/>
    </source>
</evidence>
<dbReference type="EMBL" id="JARBHB010000002">
    <property type="protein sequence ID" value="KAJ8893241.1"/>
    <property type="molecule type" value="Genomic_DNA"/>
</dbReference>
<accession>A0ABQ9IA87</accession>
<gene>
    <name evidence="1" type="ORF">PR048_005830</name>
</gene>